<organism evidence="1 2">
    <name type="scientific">Butyrivibrio hungatei</name>
    <dbReference type="NCBI Taxonomy" id="185008"/>
    <lineage>
        <taxon>Bacteria</taxon>
        <taxon>Bacillati</taxon>
        <taxon>Bacillota</taxon>
        <taxon>Clostridia</taxon>
        <taxon>Lachnospirales</taxon>
        <taxon>Lachnospiraceae</taxon>
        <taxon>Butyrivibrio</taxon>
    </lineage>
</organism>
<evidence type="ECO:0000313" key="1">
    <source>
        <dbReference type="EMBL" id="AOZ95619.1"/>
    </source>
</evidence>
<reference evidence="2" key="1">
    <citation type="submission" date="2016-10" db="EMBL/GenBank/DDBJ databases">
        <title>The complete genome sequence of the rumen bacterium Butyrivibrio hungatei MB2003.</title>
        <authorList>
            <person name="Palevich N."/>
            <person name="Kelly W.J."/>
            <person name="Leahy S.C."/>
            <person name="Altermann E."/>
            <person name="Rakonjac J."/>
            <person name="Attwood G.T."/>
        </authorList>
    </citation>
    <scope>NUCLEOTIDE SEQUENCE [LARGE SCALE GENOMIC DNA]</scope>
    <source>
        <strain evidence="2">MB2003</strain>
    </source>
</reference>
<dbReference type="KEGG" id="bhu:bhn_I0585"/>
<dbReference type="SUPFAM" id="SSF63825">
    <property type="entry name" value="YWTD domain"/>
    <property type="match status" value="1"/>
</dbReference>
<dbReference type="AlphaFoldDB" id="A0A1D9NZH3"/>
<dbReference type="EMBL" id="CP017831">
    <property type="protein sequence ID" value="AOZ95619.1"/>
    <property type="molecule type" value="Genomic_DNA"/>
</dbReference>
<proteinExistence type="predicted"/>
<dbReference type="Gene3D" id="2.120.10.30">
    <property type="entry name" value="TolB, C-terminal domain"/>
    <property type="match status" value="1"/>
</dbReference>
<evidence type="ECO:0008006" key="3">
    <source>
        <dbReference type="Google" id="ProtNLM"/>
    </source>
</evidence>
<evidence type="ECO:0000313" key="2">
    <source>
        <dbReference type="Proteomes" id="UP000179284"/>
    </source>
</evidence>
<sequence>MVQQPLPCSKHNVKLGIMKKTLVFTILTIALLTGCGKRPAETVAVTPYEPEGYIAESELTEAGKDPQTAASELEPINNYDTKLSVPTCITQIDGTWFIVDCYHNRVIYSDTLGVPLTDWRIMTTEVTQPHTIASDGTVYMIDDTENNKVRIFEKVDGVFLQTQVFYDIGNRPHYTVYDKATDTFYVWSSITGELYCFRRDSSSTRVYLTDIRKVDDLDGIYVRSFSIIDGDIYFVSGISDSDSEATSKIYRCDLSDLSVKEKIDVPSALAGMAQITKIQDYYYITVSTDASGSQDSATLVRTKSLHDLMQGEYEDIYSQYFVGGGTPYYISEVDDTYFLTEHRLADHGIWSFKIKNNDITEVTPLY</sequence>
<dbReference type="Proteomes" id="UP000179284">
    <property type="component" value="Chromosome I"/>
</dbReference>
<gene>
    <name evidence="1" type="ORF">bhn_I0585</name>
</gene>
<keyword evidence="2" id="KW-1185">Reference proteome</keyword>
<protein>
    <recommendedName>
        <fullName evidence="3">DUF5050 domain-containing protein</fullName>
    </recommendedName>
</protein>
<name>A0A1D9NZH3_9FIRM</name>
<accession>A0A1D9NZH3</accession>
<dbReference type="InterPro" id="IPR011042">
    <property type="entry name" value="6-blade_b-propeller_TolB-like"/>
</dbReference>